<comment type="caution">
    <text evidence="1">The sequence shown here is derived from an EMBL/GenBank/DDBJ whole genome shotgun (WGS) entry which is preliminary data.</text>
</comment>
<keyword evidence="2" id="KW-1185">Reference proteome</keyword>
<accession>A0ACC2DGL0</accession>
<dbReference type="EMBL" id="CM055097">
    <property type="protein sequence ID" value="KAJ7553299.1"/>
    <property type="molecule type" value="Genomic_DNA"/>
</dbReference>
<protein>
    <submittedName>
        <fullName evidence="1">Uncharacterized protein</fullName>
    </submittedName>
</protein>
<organism evidence="1 2">
    <name type="scientific">Diphasiastrum complanatum</name>
    <name type="common">Issler's clubmoss</name>
    <name type="synonym">Lycopodium complanatum</name>
    <dbReference type="NCBI Taxonomy" id="34168"/>
    <lineage>
        <taxon>Eukaryota</taxon>
        <taxon>Viridiplantae</taxon>
        <taxon>Streptophyta</taxon>
        <taxon>Embryophyta</taxon>
        <taxon>Tracheophyta</taxon>
        <taxon>Lycopodiopsida</taxon>
        <taxon>Lycopodiales</taxon>
        <taxon>Lycopodiaceae</taxon>
        <taxon>Lycopodioideae</taxon>
        <taxon>Diphasiastrum</taxon>
    </lineage>
</organism>
<evidence type="ECO:0000313" key="2">
    <source>
        <dbReference type="Proteomes" id="UP001162992"/>
    </source>
</evidence>
<dbReference type="Proteomes" id="UP001162992">
    <property type="component" value="Chromosome 6"/>
</dbReference>
<evidence type="ECO:0000313" key="1">
    <source>
        <dbReference type="EMBL" id="KAJ7553299.1"/>
    </source>
</evidence>
<gene>
    <name evidence="1" type="ORF">O6H91_06G091600</name>
</gene>
<sequence length="139" mass="15657">MFLKIITCWNFVDLLYNLYVTVFPISCFNALQLGAADGMQGQPNLEKMKTFLRALAVLMIPLTMSFPKALFCYWMTSNLFSLVQSTVLKQGAVKKLFGIPDVSHLASKQKTGPQRVATYLHPPKRTKKSSMDGGFEEKK</sequence>
<proteinExistence type="predicted"/>
<name>A0ACC2DGL0_DIPCM</name>
<reference evidence="2" key="1">
    <citation type="journal article" date="2024" name="Proc. Natl. Acad. Sci. U.S.A.">
        <title>Extraordinary preservation of gene collinearity over three hundred million years revealed in homosporous lycophytes.</title>
        <authorList>
            <person name="Li C."/>
            <person name="Wickell D."/>
            <person name="Kuo L.Y."/>
            <person name="Chen X."/>
            <person name="Nie B."/>
            <person name="Liao X."/>
            <person name="Peng D."/>
            <person name="Ji J."/>
            <person name="Jenkins J."/>
            <person name="Williams M."/>
            <person name="Shu S."/>
            <person name="Plott C."/>
            <person name="Barry K."/>
            <person name="Rajasekar S."/>
            <person name="Grimwood J."/>
            <person name="Han X."/>
            <person name="Sun S."/>
            <person name="Hou Z."/>
            <person name="He W."/>
            <person name="Dai G."/>
            <person name="Sun C."/>
            <person name="Schmutz J."/>
            <person name="Leebens-Mack J.H."/>
            <person name="Li F.W."/>
            <person name="Wang L."/>
        </authorList>
    </citation>
    <scope>NUCLEOTIDE SEQUENCE [LARGE SCALE GENOMIC DNA]</scope>
    <source>
        <strain evidence="2">cv. PW_Plant_1</strain>
    </source>
</reference>